<protein>
    <submittedName>
        <fullName evidence="1">Uncharacterized protein</fullName>
    </submittedName>
</protein>
<evidence type="ECO:0000313" key="1">
    <source>
        <dbReference type="EMBL" id="MDX8337526.1"/>
    </source>
</evidence>
<proteinExistence type="predicted"/>
<accession>A0ABU4WDB0</accession>
<gene>
    <name evidence="1" type="ORF">RFV38_13670</name>
</gene>
<name>A0ABU4WDB0_9FUSO</name>
<comment type="caution">
    <text evidence="1">The sequence shown here is derived from an EMBL/GenBank/DDBJ whole genome shotgun (WGS) entry which is preliminary data.</text>
</comment>
<dbReference type="RefSeq" id="WP_320314842.1">
    <property type="nucleotide sequence ID" value="NZ_JAVIKH010000080.1"/>
</dbReference>
<reference evidence="2" key="1">
    <citation type="submission" date="2023-07" db="EMBL/GenBank/DDBJ databases">
        <authorList>
            <person name="Colorado M.A."/>
            <person name="Villamil L.M."/>
            <person name="Melo J.F."/>
            <person name="Rodriguez J.A."/>
            <person name="Ruiz R.Y."/>
        </authorList>
    </citation>
    <scope>NUCLEOTIDE SEQUENCE [LARGE SCALE GENOMIC DNA]</scope>
    <source>
        <strain evidence="2">C33</strain>
    </source>
</reference>
<feature type="non-terminal residue" evidence="1">
    <location>
        <position position="247"/>
    </location>
</feature>
<dbReference type="Proteomes" id="UP001279681">
    <property type="component" value="Unassembled WGS sequence"/>
</dbReference>
<dbReference type="EMBL" id="JAVIKH010000080">
    <property type="protein sequence ID" value="MDX8337526.1"/>
    <property type="molecule type" value="Genomic_DNA"/>
</dbReference>
<feature type="non-terminal residue" evidence="1">
    <location>
        <position position="1"/>
    </location>
</feature>
<evidence type="ECO:0000313" key="2">
    <source>
        <dbReference type="Proteomes" id="UP001279681"/>
    </source>
</evidence>
<sequence length="247" mass="28835">LEIFSIEEDSKDLAAKKLETEYYTNMKLLYKHLPFETDIFLKKVLIDGSIRKDDVLYTHIELISRFGVIKASEENENPDVTNISFDKNFVVRFLQFLQDNPEIKLRDQEIKEVMMGAFLSHGMMESTDVTKVLVKTKLIAQGEMKWLKLFQFYMTKFKENEIQTLHNNTGVIYLASSLVCNSWEEPFYIKPKVFHSKETYQSLGRILEAPEIINIVKEVENLGIQDHSLDLDIVTNLIKEIPFEKTL</sequence>
<keyword evidence="2" id="KW-1185">Reference proteome</keyword>
<organism evidence="1 2">
    <name type="scientific">Candidatus Cetobacterium colombiensis</name>
    <dbReference type="NCBI Taxonomy" id="3073100"/>
    <lineage>
        <taxon>Bacteria</taxon>
        <taxon>Fusobacteriati</taxon>
        <taxon>Fusobacteriota</taxon>
        <taxon>Fusobacteriia</taxon>
        <taxon>Fusobacteriales</taxon>
        <taxon>Fusobacteriaceae</taxon>
        <taxon>Cetobacterium</taxon>
    </lineage>
</organism>